<organism evidence="1 2">
    <name type="scientific">Vigna angularis var. angularis</name>
    <dbReference type="NCBI Taxonomy" id="157739"/>
    <lineage>
        <taxon>Eukaryota</taxon>
        <taxon>Viridiplantae</taxon>
        <taxon>Streptophyta</taxon>
        <taxon>Embryophyta</taxon>
        <taxon>Tracheophyta</taxon>
        <taxon>Spermatophyta</taxon>
        <taxon>Magnoliopsida</taxon>
        <taxon>eudicotyledons</taxon>
        <taxon>Gunneridae</taxon>
        <taxon>Pentapetalae</taxon>
        <taxon>rosids</taxon>
        <taxon>fabids</taxon>
        <taxon>Fabales</taxon>
        <taxon>Fabaceae</taxon>
        <taxon>Papilionoideae</taxon>
        <taxon>50 kb inversion clade</taxon>
        <taxon>NPAAA clade</taxon>
        <taxon>indigoferoid/millettioid clade</taxon>
        <taxon>Phaseoleae</taxon>
        <taxon>Vigna</taxon>
    </lineage>
</organism>
<reference evidence="1 2" key="1">
    <citation type="journal article" date="2015" name="Sci. Rep.">
        <title>The power of single molecule real-time sequencing technology in the de novo assembly of a eukaryotic genome.</title>
        <authorList>
            <person name="Sakai H."/>
            <person name="Naito K."/>
            <person name="Ogiso-Tanaka E."/>
            <person name="Takahashi Y."/>
            <person name="Iseki K."/>
            <person name="Muto C."/>
            <person name="Satou K."/>
            <person name="Teruya K."/>
            <person name="Shiroma A."/>
            <person name="Shimoji M."/>
            <person name="Hirano T."/>
            <person name="Itoh T."/>
            <person name="Kaga A."/>
            <person name="Tomooka N."/>
        </authorList>
    </citation>
    <scope>NUCLEOTIDE SEQUENCE [LARGE SCALE GENOMIC DNA]</scope>
    <source>
        <strain evidence="2">cv. Shumari</strain>
    </source>
</reference>
<sequence>FLFIIEKKKLIRDTNFFKVELIKFNYRKSHSLYYDEKSNPKQSRNALPIRRNNSQITNSIRIKKQLHQKSLIFQFQQTLISKIREQQEP</sequence>
<dbReference type="Proteomes" id="UP000291084">
    <property type="component" value="Chromosome 1"/>
</dbReference>
<proteinExistence type="predicted"/>
<dbReference type="EMBL" id="AP015034">
    <property type="protein sequence ID" value="BAT75479.1"/>
    <property type="molecule type" value="Genomic_DNA"/>
</dbReference>
<evidence type="ECO:0000313" key="2">
    <source>
        <dbReference type="Proteomes" id="UP000291084"/>
    </source>
</evidence>
<evidence type="ECO:0000313" key="1">
    <source>
        <dbReference type="EMBL" id="BAT75479.1"/>
    </source>
</evidence>
<feature type="non-terminal residue" evidence="1">
    <location>
        <position position="1"/>
    </location>
</feature>
<keyword evidence="2" id="KW-1185">Reference proteome</keyword>
<accession>A0A0S3R4Q5</accession>
<name>A0A0S3R4Q5_PHAAN</name>
<gene>
    <name evidence="1" type="primary">Vigan.01G334700</name>
    <name evidence="1" type="ORF">VIGAN_01334700</name>
</gene>
<protein>
    <submittedName>
        <fullName evidence="1">Uncharacterized protein</fullName>
    </submittedName>
</protein>
<dbReference type="AlphaFoldDB" id="A0A0S3R4Q5"/>